<comment type="similarity">
    <text evidence="2">Belongs to the EXO84 family.</text>
</comment>
<evidence type="ECO:0000256" key="8">
    <source>
        <dbReference type="ARBA" id="ARBA00023329"/>
    </source>
</evidence>
<dbReference type="GeneID" id="37267591"/>
<feature type="compositionally biased region" description="Polar residues" evidence="13">
    <location>
        <begin position="20"/>
        <end position="39"/>
    </location>
</feature>
<dbReference type="FunFam" id="2.30.29.30:FF:000264">
    <property type="entry name" value="Potential exocyst complex component Exo84"/>
    <property type="match status" value="1"/>
</dbReference>
<evidence type="ECO:0000256" key="7">
    <source>
        <dbReference type="ARBA" id="ARBA00023054"/>
    </source>
</evidence>
<evidence type="ECO:0000259" key="14">
    <source>
        <dbReference type="Pfam" id="PF16528"/>
    </source>
</evidence>
<dbReference type="GO" id="GO:0006887">
    <property type="term" value="P:exocytosis"/>
    <property type="evidence" value="ECO:0007669"/>
    <property type="project" value="UniProtKB-KW"/>
</dbReference>
<feature type="coiled-coil region" evidence="12">
    <location>
        <begin position="193"/>
        <end position="220"/>
    </location>
</feature>
<dbReference type="GO" id="GO:0006893">
    <property type="term" value="P:Golgi to plasma membrane transport"/>
    <property type="evidence" value="ECO:0007669"/>
    <property type="project" value="TreeGrafter"/>
</dbReference>
<evidence type="ECO:0000256" key="10">
    <source>
        <dbReference type="ARBA" id="ARBA00065378"/>
    </source>
</evidence>
<evidence type="ECO:0000256" key="1">
    <source>
        <dbReference type="ARBA" id="ARBA00004398"/>
    </source>
</evidence>
<reference evidence="15 16" key="1">
    <citation type="journal article" date="2018" name="Mol. Biol. Evol.">
        <title>Broad Genomic Sampling Reveals a Smut Pathogenic Ancestry of the Fungal Clade Ustilaginomycotina.</title>
        <authorList>
            <person name="Kijpornyongpan T."/>
            <person name="Mondo S.J."/>
            <person name="Barry K."/>
            <person name="Sandor L."/>
            <person name="Lee J."/>
            <person name="Lipzen A."/>
            <person name="Pangilinan J."/>
            <person name="LaButti K."/>
            <person name="Hainaut M."/>
            <person name="Henrissat B."/>
            <person name="Grigoriev I.V."/>
            <person name="Spatafora J.W."/>
            <person name="Aime M.C."/>
        </authorList>
    </citation>
    <scope>NUCLEOTIDE SEQUENCE [LARGE SCALE GENOMIC DNA]</scope>
    <source>
        <strain evidence="15 16">MCA 4186</strain>
    </source>
</reference>
<dbReference type="OrthoDB" id="642193at2759"/>
<name>A0A316ZH59_9BASI</name>
<dbReference type="InterPro" id="IPR016159">
    <property type="entry name" value="Cullin_repeat-like_dom_sf"/>
</dbReference>
<dbReference type="GO" id="GO:0000145">
    <property type="term" value="C:exocyst"/>
    <property type="evidence" value="ECO:0007669"/>
    <property type="project" value="InterPro"/>
</dbReference>
<keyword evidence="5" id="KW-0268">Exocytosis</keyword>
<evidence type="ECO:0000313" key="15">
    <source>
        <dbReference type="EMBL" id="PWO00852.1"/>
    </source>
</evidence>
<dbReference type="GO" id="GO:0015031">
    <property type="term" value="P:protein transport"/>
    <property type="evidence" value="ECO:0007669"/>
    <property type="project" value="UniProtKB-KW"/>
</dbReference>
<feature type="compositionally biased region" description="Basic and acidic residues" evidence="13">
    <location>
        <begin position="137"/>
        <end position="157"/>
    </location>
</feature>
<dbReference type="InterPro" id="IPR032403">
    <property type="entry name" value="Exo84_C"/>
</dbReference>
<evidence type="ECO:0000256" key="6">
    <source>
        <dbReference type="ARBA" id="ARBA00022927"/>
    </source>
</evidence>
<keyword evidence="7 12" id="KW-0175">Coiled coil</keyword>
<feature type="region of interest" description="Disordered" evidence="13">
    <location>
        <begin position="1"/>
        <end position="182"/>
    </location>
</feature>
<dbReference type="PANTHER" id="PTHR21426">
    <property type="entry name" value="EXOCYST COMPLEX COMPONENT 8"/>
    <property type="match status" value="1"/>
</dbReference>
<keyword evidence="4" id="KW-0813">Transport</keyword>
<dbReference type="Pfam" id="PF16528">
    <property type="entry name" value="Exo84_C"/>
    <property type="match status" value="1"/>
</dbReference>
<comment type="subcellular location">
    <subcellularLocation>
        <location evidence="1">Cytoplasmic vesicle</location>
        <location evidence="1">Secretory vesicle</location>
    </subcellularLocation>
</comment>
<dbReference type="EMBL" id="KZ819284">
    <property type="protein sequence ID" value="PWO00852.1"/>
    <property type="molecule type" value="Genomic_DNA"/>
</dbReference>
<evidence type="ECO:0000256" key="2">
    <source>
        <dbReference type="ARBA" id="ARBA00007210"/>
    </source>
</evidence>
<dbReference type="GO" id="GO:0030133">
    <property type="term" value="C:transport vesicle"/>
    <property type="evidence" value="ECO:0007669"/>
    <property type="project" value="UniProtKB-SubCell"/>
</dbReference>
<proteinExistence type="inferred from homology"/>
<keyword evidence="6" id="KW-0653">Protein transport</keyword>
<comment type="subunit">
    <text evidence="10">Component of the exocyst complex.</text>
</comment>
<dbReference type="SUPFAM" id="SSF50729">
    <property type="entry name" value="PH domain-like"/>
    <property type="match status" value="1"/>
</dbReference>
<evidence type="ECO:0000256" key="5">
    <source>
        <dbReference type="ARBA" id="ARBA00022483"/>
    </source>
</evidence>
<evidence type="ECO:0000256" key="11">
    <source>
        <dbReference type="ARBA" id="ARBA00071741"/>
    </source>
</evidence>
<gene>
    <name evidence="15" type="ORF">FA09DRAFT_293361</name>
</gene>
<feature type="region of interest" description="Disordered" evidence="13">
    <location>
        <begin position="394"/>
        <end position="421"/>
    </location>
</feature>
<dbReference type="STRING" id="58919.A0A316ZH59"/>
<dbReference type="SUPFAM" id="SSF74788">
    <property type="entry name" value="Cullin repeat-like"/>
    <property type="match status" value="1"/>
</dbReference>
<protein>
    <recommendedName>
        <fullName evidence="3">Exocyst complex component EXO84</fullName>
    </recommendedName>
    <alternativeName>
        <fullName evidence="11">Exocyst complex component exo84</fullName>
    </alternativeName>
</protein>
<dbReference type="Gene3D" id="1.20.58.1210">
    <property type="entry name" value="Exo84p, N-terminal helical domain"/>
    <property type="match status" value="1"/>
</dbReference>
<dbReference type="Proteomes" id="UP000245946">
    <property type="component" value="Unassembled WGS sequence"/>
</dbReference>
<dbReference type="InterPro" id="IPR042561">
    <property type="entry name" value="Exo84_C_1"/>
</dbReference>
<keyword evidence="8" id="KW-0968">Cytoplasmic vesicle</keyword>
<dbReference type="Pfam" id="PF25345">
    <property type="entry name" value="PH_EXO84"/>
    <property type="match status" value="1"/>
</dbReference>
<keyword evidence="16" id="KW-1185">Reference proteome</keyword>
<feature type="compositionally biased region" description="Basic and acidic residues" evidence="13">
    <location>
        <begin position="394"/>
        <end position="406"/>
    </location>
</feature>
<dbReference type="Gene3D" id="2.30.29.30">
    <property type="entry name" value="Pleckstrin-homology domain (PH domain)/Phosphotyrosine-binding domain (PTB)"/>
    <property type="match status" value="1"/>
</dbReference>
<evidence type="ECO:0000256" key="3">
    <source>
        <dbReference type="ARBA" id="ARBA00021269"/>
    </source>
</evidence>
<dbReference type="Gene3D" id="1.20.58.1220">
    <property type="entry name" value="Exo84p, C-terminal helical domain"/>
    <property type="match status" value="1"/>
</dbReference>
<accession>A0A316ZH59</accession>
<comment type="function">
    <text evidence="9">Involved in the secretory pathway as part of the exocyst complex which tethers secretory vesicles to the sites of exocytosis. Plays a role in both the assembly of the exocyst and the polarization of this complex to specific sites of the plasma membrane for exocytosis. Also involved in assembly of the spliceosome.</text>
</comment>
<organism evidence="15 16">
    <name type="scientific">Tilletiopsis washingtonensis</name>
    <dbReference type="NCBI Taxonomy" id="58919"/>
    <lineage>
        <taxon>Eukaryota</taxon>
        <taxon>Fungi</taxon>
        <taxon>Dikarya</taxon>
        <taxon>Basidiomycota</taxon>
        <taxon>Ustilaginomycotina</taxon>
        <taxon>Exobasidiomycetes</taxon>
        <taxon>Entylomatales</taxon>
        <taxon>Entylomatales incertae sedis</taxon>
        <taxon>Tilletiopsis</taxon>
    </lineage>
</organism>
<sequence>MSRSLRTRPLTLYASRESAGPSQSVDDARGGQQTPNSASRKAVPGSGGGSRDQGLTPTSGRRGGFSRASEVGSNLKKRLSMRYAEPTELGPGGYSTAPALPPMPHSALSQTDGYGQPLPIMGDGFEDGPGDYQTYEDEARQPSSGRKERSSDERESRIVAMPSASLSSRCTGARAKSGQKSAEAASFHDYHDFIRVSKEISSLENEMLELKELVKEWKSLPHALQLEETEGGLIDGTLSRYGRGNRNSALDLQQIYRAQIMSLWEGIEGSQKFLPYIPGRHLIAEASSFTELNAATYKPKQGVALFLLDDLLLVAVRKKRQMSARVRLVAERCFSLGEIVVIDLKDGGDLTNAVKIKRAKETFVYRTERAEDKRALLNAFRKVAEELASKRRKESVAEAEARKRESTLVGGPTPAMLRSPDVAGDRGMSAFPGEDGSVLAAAAATAASEKKDPGRWINDFADELAVAIALREWSDAVAMVEKGKGALSTYAPTDQAHRDLAAKLNVLTASLVSAISHDLSSPFLKKSAVVRNAALLLRLDKGEKARELFLAARSELLRRRSRQIKFEGDVSLHISELALVHFTLVKNTSEWYMSAFKDNRMASGFVRWAAAQIEAYAEIFRRQVYGVADQEPKIIAECIEITKSSANQLRDVGLSFGFLLDELLRPDGLSRPSELLLGA</sequence>
<evidence type="ECO:0000313" key="16">
    <source>
        <dbReference type="Proteomes" id="UP000245946"/>
    </source>
</evidence>
<dbReference type="InterPro" id="IPR011993">
    <property type="entry name" value="PH-like_dom_sf"/>
</dbReference>
<evidence type="ECO:0000256" key="13">
    <source>
        <dbReference type="SAM" id="MobiDB-lite"/>
    </source>
</evidence>
<dbReference type="InterPro" id="IPR033961">
    <property type="entry name" value="Exo84"/>
</dbReference>
<dbReference type="AlphaFoldDB" id="A0A316ZH59"/>
<dbReference type="InterPro" id="IPR042560">
    <property type="entry name" value="Exo84_C_2"/>
</dbReference>
<evidence type="ECO:0000256" key="9">
    <source>
        <dbReference type="ARBA" id="ARBA00057052"/>
    </source>
</evidence>
<evidence type="ECO:0000256" key="12">
    <source>
        <dbReference type="SAM" id="Coils"/>
    </source>
</evidence>
<dbReference type="PANTHER" id="PTHR21426:SF12">
    <property type="entry name" value="EXOCYST COMPLEX COMPONENT 8"/>
    <property type="match status" value="1"/>
</dbReference>
<feature type="domain" description="Exocyst component Exo84 C-terminal" evidence="14">
    <location>
        <begin position="455"/>
        <end position="656"/>
    </location>
</feature>
<dbReference type="RefSeq" id="XP_025601130.1">
    <property type="nucleotide sequence ID" value="XM_025740045.1"/>
</dbReference>
<evidence type="ECO:0000256" key="4">
    <source>
        <dbReference type="ARBA" id="ARBA00022448"/>
    </source>
</evidence>